<keyword evidence="2" id="KW-1185">Reference proteome</keyword>
<gene>
    <name evidence="1" type="ORF">SAMN04488005_0237</name>
</gene>
<accession>A0A1I6FQ35</accession>
<organism evidence="1 2">
    <name type="scientific">Yoonia tamlensis</name>
    <dbReference type="NCBI Taxonomy" id="390270"/>
    <lineage>
        <taxon>Bacteria</taxon>
        <taxon>Pseudomonadati</taxon>
        <taxon>Pseudomonadota</taxon>
        <taxon>Alphaproteobacteria</taxon>
        <taxon>Rhodobacterales</taxon>
        <taxon>Paracoccaceae</taxon>
        <taxon>Yoonia</taxon>
    </lineage>
</organism>
<evidence type="ECO:0000313" key="2">
    <source>
        <dbReference type="Proteomes" id="UP000199478"/>
    </source>
</evidence>
<dbReference type="EMBL" id="FOYP01000001">
    <property type="protein sequence ID" value="SFR32051.1"/>
    <property type="molecule type" value="Genomic_DNA"/>
</dbReference>
<dbReference type="Proteomes" id="UP000199478">
    <property type="component" value="Unassembled WGS sequence"/>
</dbReference>
<name>A0A1I6FQ35_9RHOB</name>
<reference evidence="2" key="1">
    <citation type="submission" date="2016-10" db="EMBL/GenBank/DDBJ databases">
        <authorList>
            <person name="Varghese N."/>
            <person name="Submissions S."/>
        </authorList>
    </citation>
    <scope>NUCLEOTIDE SEQUENCE [LARGE SCALE GENOMIC DNA]</scope>
    <source>
        <strain evidence="2">DSM 26879</strain>
    </source>
</reference>
<dbReference type="AlphaFoldDB" id="A0A1I6FQ35"/>
<proteinExistence type="predicted"/>
<protein>
    <submittedName>
        <fullName evidence="1">Uncharacterized protein</fullName>
    </submittedName>
</protein>
<sequence>MMQDNLQVIRIESEFYDALVHRKRQTKVAMLIATTFRDKEIPSEEYINLALDQLVLREDVQSFGLIHRWRHSELKWAAVNET</sequence>
<evidence type="ECO:0000313" key="1">
    <source>
        <dbReference type="EMBL" id="SFR32051.1"/>
    </source>
</evidence>